<sequence>MTSISQSINLNTFIGQFRANIRRGIVLSKYQISKPKSVTDLKINRLLKEFDALCSNILAQRNKKYCLIAIRSLLELFWQVEAAISSQDPEELMNAMERLDYELLTGKKYPLASKSSVRVKIPSAYEMSAKSRLKIYENDYKVLSGVVHMNPYTLRAIDRDRLFWYSYGLYIVQLLVMSILDTQAQLSKGSIHTSSFEPEIAYIEDSQLLIENYKSYLKNT</sequence>
<organism evidence="2 3">
    <name type="scientific">candidate division WS6 bacterium OLB20</name>
    <dbReference type="NCBI Taxonomy" id="1617426"/>
    <lineage>
        <taxon>Bacteria</taxon>
        <taxon>Candidatus Dojkabacteria</taxon>
    </lineage>
</organism>
<feature type="transmembrane region" description="Helical" evidence="1">
    <location>
        <begin position="162"/>
        <end position="180"/>
    </location>
</feature>
<keyword evidence="1" id="KW-1133">Transmembrane helix</keyword>
<dbReference type="EMBL" id="JYNZ01000001">
    <property type="protein sequence ID" value="KXK27611.1"/>
    <property type="molecule type" value="Genomic_DNA"/>
</dbReference>
<accession>A0A136M137</accession>
<protein>
    <submittedName>
        <fullName evidence="2">Uncharacterized protein</fullName>
    </submittedName>
</protein>
<dbReference type="STRING" id="1617426.TR69_WS6001000055"/>
<reference evidence="2 3" key="1">
    <citation type="submission" date="2015-02" db="EMBL/GenBank/DDBJ databases">
        <title>Improved understanding of the partial-nitritation anammox process through 23 genomes representing the majority of the microbial community.</title>
        <authorList>
            <person name="Speth D.R."/>
            <person name="In T Zandt M."/>
            <person name="Guerrero Cruz S."/>
            <person name="Jetten M.S."/>
            <person name="Dutilh B.E."/>
        </authorList>
    </citation>
    <scope>NUCLEOTIDE SEQUENCE [LARGE SCALE GENOMIC DNA]</scope>
    <source>
        <strain evidence="2">OLB20</strain>
    </source>
</reference>
<name>A0A136M137_9BACT</name>
<dbReference type="AlphaFoldDB" id="A0A136M137"/>
<evidence type="ECO:0000256" key="1">
    <source>
        <dbReference type="SAM" id="Phobius"/>
    </source>
</evidence>
<evidence type="ECO:0000313" key="3">
    <source>
        <dbReference type="Proteomes" id="UP000070457"/>
    </source>
</evidence>
<gene>
    <name evidence="2" type="ORF">TR69_WS6001000055</name>
</gene>
<proteinExistence type="predicted"/>
<evidence type="ECO:0000313" key="2">
    <source>
        <dbReference type="EMBL" id="KXK27611.1"/>
    </source>
</evidence>
<dbReference type="Proteomes" id="UP000070457">
    <property type="component" value="Unassembled WGS sequence"/>
</dbReference>
<keyword evidence="1" id="KW-0812">Transmembrane</keyword>
<comment type="caution">
    <text evidence="2">The sequence shown here is derived from an EMBL/GenBank/DDBJ whole genome shotgun (WGS) entry which is preliminary data.</text>
</comment>
<keyword evidence="1" id="KW-0472">Membrane</keyword>